<dbReference type="EMBL" id="JAVRRG010000044">
    <property type="protein sequence ID" value="KAK5093337.1"/>
    <property type="molecule type" value="Genomic_DNA"/>
</dbReference>
<dbReference type="InterPro" id="IPR011009">
    <property type="entry name" value="Kinase-like_dom_sf"/>
</dbReference>
<dbReference type="Pfam" id="PF02958">
    <property type="entry name" value="EcKL"/>
    <property type="match status" value="1"/>
</dbReference>
<accession>A0ABR0KC53</accession>
<evidence type="ECO:0000313" key="2">
    <source>
        <dbReference type="Proteomes" id="UP001345013"/>
    </source>
</evidence>
<protein>
    <recommendedName>
        <fullName evidence="3">Aminoglycoside phosphotransferase domain-containing protein</fullName>
    </recommendedName>
</protein>
<dbReference type="Gene3D" id="3.90.1200.10">
    <property type="match status" value="1"/>
</dbReference>
<proteinExistence type="predicted"/>
<gene>
    <name evidence="1" type="ORF">LTR24_004324</name>
</gene>
<dbReference type="PANTHER" id="PTHR23020:SF41">
    <property type="entry name" value="AMINOGLYCOSIDE PHOSPHOTRANSFERASE DOMAIN-CONTAINING PROTEIN"/>
    <property type="match status" value="1"/>
</dbReference>
<sequence>MQSQPEIRGVATELLASKGLRLISCNSVQTLWAGYGHICQIKACSNNTGVSQSLMFKYVSPPSSKSNKNVRSLDEGHIRKIFSYQVEQYFYTYLAPQMPNKIAVASCLASVNTTAKGANTIGMVMNDLRDSFPVAGEKRAELNETQVHAALKWLAGFHGFWWSRADEVRRAARVRPPLEHFKQHKSTELGPQAGIWLKGGYTYLATRRKEYDGLKMDEDSEWSSAFCEPGGSGETSVAELAAGFLCSSAVREYQTLIHGDVKSENLFTTIKGDAVAFFDFQYVGLGLGVCDLAKLFTCSVPLRMLVDDDEAIPTASTLEMQQGEETLLRKYHDQLQRTSGKRYGWSLFLTHWETALVDWLRFQASWGFWGNTEWLEARVRSILDDAQWLAWIKSAYEASERDWRN</sequence>
<dbReference type="PANTHER" id="PTHR23020">
    <property type="entry name" value="UNCHARACTERIZED NUCLEAR HORMONE RECEPTOR-RELATED"/>
    <property type="match status" value="1"/>
</dbReference>
<dbReference type="SUPFAM" id="SSF56112">
    <property type="entry name" value="Protein kinase-like (PK-like)"/>
    <property type="match status" value="1"/>
</dbReference>
<comment type="caution">
    <text evidence="1">The sequence shown here is derived from an EMBL/GenBank/DDBJ whole genome shotgun (WGS) entry which is preliminary data.</text>
</comment>
<keyword evidence="2" id="KW-1185">Reference proteome</keyword>
<reference evidence="1 2" key="1">
    <citation type="submission" date="2023-08" db="EMBL/GenBank/DDBJ databases">
        <title>Black Yeasts Isolated from many extreme environments.</title>
        <authorList>
            <person name="Coleine C."/>
            <person name="Stajich J.E."/>
            <person name="Selbmann L."/>
        </authorList>
    </citation>
    <scope>NUCLEOTIDE SEQUENCE [LARGE SCALE GENOMIC DNA]</scope>
    <source>
        <strain evidence="1 2">CCFEE 5885</strain>
    </source>
</reference>
<dbReference type="Proteomes" id="UP001345013">
    <property type="component" value="Unassembled WGS sequence"/>
</dbReference>
<name>A0ABR0KC53_9EURO</name>
<evidence type="ECO:0000313" key="1">
    <source>
        <dbReference type="EMBL" id="KAK5093337.1"/>
    </source>
</evidence>
<organism evidence="1 2">
    <name type="scientific">Lithohypha guttulata</name>
    <dbReference type="NCBI Taxonomy" id="1690604"/>
    <lineage>
        <taxon>Eukaryota</taxon>
        <taxon>Fungi</taxon>
        <taxon>Dikarya</taxon>
        <taxon>Ascomycota</taxon>
        <taxon>Pezizomycotina</taxon>
        <taxon>Eurotiomycetes</taxon>
        <taxon>Chaetothyriomycetidae</taxon>
        <taxon>Chaetothyriales</taxon>
        <taxon>Trichomeriaceae</taxon>
        <taxon>Lithohypha</taxon>
    </lineage>
</organism>
<evidence type="ECO:0008006" key="3">
    <source>
        <dbReference type="Google" id="ProtNLM"/>
    </source>
</evidence>
<dbReference type="InterPro" id="IPR052961">
    <property type="entry name" value="Oxido-Kinase-like_Enzymes"/>
</dbReference>
<dbReference type="InterPro" id="IPR004119">
    <property type="entry name" value="EcKL"/>
</dbReference>